<keyword evidence="12" id="KW-1185">Reference proteome</keyword>
<feature type="transmembrane region" description="Helical" evidence="9">
    <location>
        <begin position="54"/>
        <end position="77"/>
    </location>
</feature>
<dbReference type="InterPro" id="IPR010065">
    <property type="entry name" value="AA_ABC_transptr_permease_3TM"/>
</dbReference>
<sequence length="217" mass="23879">MNLRFGEFIPYIPFILQGIPVIILLSLSAAAIGCVLGLICAFAKRKGGIGGGIAAAYIDFFRGTPVYVQLCFFHLALPQLLNFNWPGWVSCIIIFSLNSGAYLAEVMRAGIDGIDKGQIEAAKALGVKNKDITKDIIIPQALRNVLPAMFNEFIALTKETSVVSVVGMMDLMRRATIVQGSVYMFFEPLTLVLISYYLLNKVLSFIGSILERKLKYD</sequence>
<evidence type="ECO:0000256" key="9">
    <source>
        <dbReference type="RuleBase" id="RU363032"/>
    </source>
</evidence>
<keyword evidence="6" id="KW-0029">Amino-acid transport</keyword>
<protein>
    <submittedName>
        <fullName evidence="11">Arginine ABC transporter permease</fullName>
    </submittedName>
</protein>
<evidence type="ECO:0000256" key="1">
    <source>
        <dbReference type="ARBA" id="ARBA00004651"/>
    </source>
</evidence>
<dbReference type="GO" id="GO:0022857">
    <property type="term" value="F:transmembrane transporter activity"/>
    <property type="evidence" value="ECO:0007669"/>
    <property type="project" value="InterPro"/>
</dbReference>
<dbReference type="CDD" id="cd06261">
    <property type="entry name" value="TM_PBP2"/>
    <property type="match status" value="1"/>
</dbReference>
<keyword evidence="3 9" id="KW-0813">Transport</keyword>
<reference evidence="12" key="1">
    <citation type="submission" date="2019-05" db="EMBL/GenBank/DDBJ databases">
        <title>Complete genome sequencing of Absiella argi strain JCM 30884.</title>
        <authorList>
            <person name="Sakamoto M."/>
            <person name="Murakami T."/>
            <person name="Mori H."/>
        </authorList>
    </citation>
    <scope>NUCLEOTIDE SEQUENCE [LARGE SCALE GENOMIC DNA]</scope>
    <source>
        <strain evidence="12">JCM 30884</strain>
    </source>
</reference>
<dbReference type="Proteomes" id="UP000464754">
    <property type="component" value="Chromosome"/>
</dbReference>
<keyword evidence="4" id="KW-1003">Cell membrane</keyword>
<organism evidence="11 12">
    <name type="scientific">Amedibacterium intestinale</name>
    <dbReference type="NCBI Taxonomy" id="2583452"/>
    <lineage>
        <taxon>Bacteria</taxon>
        <taxon>Bacillati</taxon>
        <taxon>Bacillota</taxon>
        <taxon>Erysipelotrichia</taxon>
        <taxon>Erysipelotrichales</taxon>
        <taxon>Erysipelotrichaceae</taxon>
        <taxon>Amedibacterium</taxon>
    </lineage>
</organism>
<evidence type="ECO:0000256" key="4">
    <source>
        <dbReference type="ARBA" id="ARBA00022475"/>
    </source>
</evidence>
<comment type="subcellular location">
    <subcellularLocation>
        <location evidence="1 9">Cell membrane</location>
        <topology evidence="1 9">Multi-pass membrane protein</topology>
    </subcellularLocation>
</comment>
<accession>A0A6N4TJF6</accession>
<evidence type="ECO:0000313" key="12">
    <source>
        <dbReference type="Proteomes" id="UP000464754"/>
    </source>
</evidence>
<gene>
    <name evidence="11" type="ORF">Aargi30884_18810</name>
</gene>
<dbReference type="InterPro" id="IPR043429">
    <property type="entry name" value="ArtM/GltK/GlnP/TcyL/YhdX-like"/>
</dbReference>
<dbReference type="GO" id="GO:0043190">
    <property type="term" value="C:ATP-binding cassette (ABC) transporter complex"/>
    <property type="evidence" value="ECO:0007669"/>
    <property type="project" value="InterPro"/>
</dbReference>
<keyword evidence="7 9" id="KW-1133">Transmembrane helix</keyword>
<proteinExistence type="inferred from homology"/>
<dbReference type="KEGG" id="aarg:Aargi30884_18810"/>
<feature type="transmembrane region" description="Helical" evidence="9">
    <location>
        <begin position="177"/>
        <end position="199"/>
    </location>
</feature>
<keyword evidence="8 9" id="KW-0472">Membrane</keyword>
<dbReference type="PROSITE" id="PS51257">
    <property type="entry name" value="PROKAR_LIPOPROTEIN"/>
    <property type="match status" value="1"/>
</dbReference>
<dbReference type="GO" id="GO:0006865">
    <property type="term" value="P:amino acid transport"/>
    <property type="evidence" value="ECO:0007669"/>
    <property type="project" value="UniProtKB-KW"/>
</dbReference>
<evidence type="ECO:0000256" key="8">
    <source>
        <dbReference type="ARBA" id="ARBA00023136"/>
    </source>
</evidence>
<evidence type="ECO:0000256" key="2">
    <source>
        <dbReference type="ARBA" id="ARBA00010072"/>
    </source>
</evidence>
<dbReference type="RefSeq" id="WP_118361631.1">
    <property type="nucleotide sequence ID" value="NZ_AP019695.1"/>
</dbReference>
<name>A0A6N4TJF6_9FIRM</name>
<dbReference type="Gene3D" id="1.10.3720.10">
    <property type="entry name" value="MetI-like"/>
    <property type="match status" value="1"/>
</dbReference>
<evidence type="ECO:0000259" key="10">
    <source>
        <dbReference type="PROSITE" id="PS50928"/>
    </source>
</evidence>
<evidence type="ECO:0000256" key="6">
    <source>
        <dbReference type="ARBA" id="ARBA00022970"/>
    </source>
</evidence>
<feature type="transmembrane region" description="Helical" evidence="9">
    <location>
        <begin position="83"/>
        <end position="104"/>
    </location>
</feature>
<feature type="domain" description="ABC transmembrane type-1" evidence="10">
    <location>
        <begin position="19"/>
        <end position="204"/>
    </location>
</feature>
<dbReference type="Pfam" id="PF00528">
    <property type="entry name" value="BPD_transp_1"/>
    <property type="match status" value="1"/>
</dbReference>
<dbReference type="EMBL" id="AP019695">
    <property type="protein sequence ID" value="BBK22978.1"/>
    <property type="molecule type" value="Genomic_DNA"/>
</dbReference>
<dbReference type="PANTHER" id="PTHR30614:SF20">
    <property type="entry name" value="GLUTAMINE TRANSPORT SYSTEM PERMEASE PROTEIN GLNP"/>
    <property type="match status" value="1"/>
</dbReference>
<dbReference type="PROSITE" id="PS50928">
    <property type="entry name" value="ABC_TM1"/>
    <property type="match status" value="1"/>
</dbReference>
<dbReference type="AlphaFoldDB" id="A0A6N4TJF6"/>
<dbReference type="InterPro" id="IPR000515">
    <property type="entry name" value="MetI-like"/>
</dbReference>
<evidence type="ECO:0000313" key="11">
    <source>
        <dbReference type="EMBL" id="BBK22978.1"/>
    </source>
</evidence>
<keyword evidence="5 9" id="KW-0812">Transmembrane</keyword>
<dbReference type="PANTHER" id="PTHR30614">
    <property type="entry name" value="MEMBRANE COMPONENT OF AMINO ACID ABC TRANSPORTER"/>
    <property type="match status" value="1"/>
</dbReference>
<dbReference type="InterPro" id="IPR035906">
    <property type="entry name" value="MetI-like_sf"/>
</dbReference>
<comment type="similarity">
    <text evidence="2">Belongs to the binding-protein-dependent transport system permease family. HisMQ subfamily.</text>
</comment>
<dbReference type="NCBIfam" id="TIGR01726">
    <property type="entry name" value="HEQRo_perm_3TM"/>
    <property type="match status" value="1"/>
</dbReference>
<evidence type="ECO:0000256" key="5">
    <source>
        <dbReference type="ARBA" id="ARBA00022692"/>
    </source>
</evidence>
<feature type="transmembrane region" description="Helical" evidence="9">
    <location>
        <begin position="12"/>
        <end position="42"/>
    </location>
</feature>
<dbReference type="SUPFAM" id="SSF161098">
    <property type="entry name" value="MetI-like"/>
    <property type="match status" value="1"/>
</dbReference>
<evidence type="ECO:0000256" key="7">
    <source>
        <dbReference type="ARBA" id="ARBA00022989"/>
    </source>
</evidence>
<evidence type="ECO:0000256" key="3">
    <source>
        <dbReference type="ARBA" id="ARBA00022448"/>
    </source>
</evidence>